<comment type="caution">
    <text evidence="1">The sequence shown here is derived from an EMBL/GenBank/DDBJ whole genome shotgun (WGS) entry which is preliminary data.</text>
</comment>
<gene>
    <name evidence="1" type="ORF">PR048_030594</name>
</gene>
<reference evidence="1 2" key="1">
    <citation type="submission" date="2023-02" db="EMBL/GenBank/DDBJ databases">
        <title>LHISI_Scaffold_Assembly.</title>
        <authorList>
            <person name="Stuart O.P."/>
            <person name="Cleave R."/>
            <person name="Magrath M.J.L."/>
            <person name="Mikheyev A.S."/>
        </authorList>
    </citation>
    <scope>NUCLEOTIDE SEQUENCE [LARGE SCALE GENOMIC DNA]</scope>
    <source>
        <strain evidence="1">Daus_M_001</strain>
        <tissue evidence="1">Leg muscle</tissue>
    </source>
</reference>
<evidence type="ECO:0000313" key="1">
    <source>
        <dbReference type="EMBL" id="KAJ8869043.1"/>
    </source>
</evidence>
<sequence length="633" mass="70993">MISKSGGTVWHCSSESIVHIQNSITPFDCQRIKEYVTLSEDYEASRVVECPERVNVDVFAQNKQQCPQHSYIPIFFYGTIKRVPMILMYEKKTHFRRAQCQSAHRSSVQRLARWGEGASGMRDNVALIAPVLLCLKRAKIFQVGGAFEVCTRRRNILELELQQGFRKLRSNREWIIQKMRYVARLGTTVQFGGSVLYDDLKHAAKCGPSHRLGLWQQVTNYDFFLICVVVLQNGYVHIKGTASLFQFCTITYSEVAAVLVVRLLAHILAIRVRSPGGVTHGFSNVRILPGRCGFSQGRFHHRGSKLDLRSYLRASMKTVAPFEFRAGLKIEIKFISNRRNWRFEISIRDQHPSSTNIKLDSGSELGSFDLGSGAMLVKPALRNGNEIFDSSAISDRASSLTQLTSSLASVTANSCHPQRVKEIAKHVIHGVIFQRHVRLHSTCVYVTLTIGMRTMFDSTWRTLTQSSPSTVTADNQCAVKIGKFIRKTVESSLQVVELTNFQSQVRSGDDELDVCGNVALITPALLRLKREKHLQRRQEAAAAPRRPDDASLTVLVSGITHEGAARTENNKARLAVQFCPTIKQPGPIITIAIVLQNAVATIVFHCDSEQPMTTRNFYPRYCTQDSGVEPASH</sequence>
<name>A0ABQ9G9V1_9NEOP</name>
<dbReference type="Proteomes" id="UP001159363">
    <property type="component" value="Chromosome 13"/>
</dbReference>
<protein>
    <submittedName>
        <fullName evidence="1">Uncharacterized protein</fullName>
    </submittedName>
</protein>
<accession>A0ABQ9G9V1</accession>
<evidence type="ECO:0000313" key="2">
    <source>
        <dbReference type="Proteomes" id="UP001159363"/>
    </source>
</evidence>
<proteinExistence type="predicted"/>
<organism evidence="1 2">
    <name type="scientific">Dryococelus australis</name>
    <dbReference type="NCBI Taxonomy" id="614101"/>
    <lineage>
        <taxon>Eukaryota</taxon>
        <taxon>Metazoa</taxon>
        <taxon>Ecdysozoa</taxon>
        <taxon>Arthropoda</taxon>
        <taxon>Hexapoda</taxon>
        <taxon>Insecta</taxon>
        <taxon>Pterygota</taxon>
        <taxon>Neoptera</taxon>
        <taxon>Polyneoptera</taxon>
        <taxon>Phasmatodea</taxon>
        <taxon>Verophasmatodea</taxon>
        <taxon>Anareolatae</taxon>
        <taxon>Phasmatidae</taxon>
        <taxon>Eurycanthinae</taxon>
        <taxon>Dryococelus</taxon>
    </lineage>
</organism>
<keyword evidence="2" id="KW-1185">Reference proteome</keyword>
<dbReference type="EMBL" id="JARBHB010000014">
    <property type="protein sequence ID" value="KAJ8869043.1"/>
    <property type="molecule type" value="Genomic_DNA"/>
</dbReference>